<feature type="compositionally biased region" description="Acidic residues" evidence="1">
    <location>
        <begin position="80"/>
        <end position="118"/>
    </location>
</feature>
<feature type="compositionally biased region" description="Acidic residues" evidence="1">
    <location>
        <begin position="459"/>
        <end position="477"/>
    </location>
</feature>
<feature type="region of interest" description="Disordered" evidence="1">
    <location>
        <begin position="444"/>
        <end position="504"/>
    </location>
</feature>
<feature type="compositionally biased region" description="Basic residues" evidence="1">
    <location>
        <begin position="51"/>
        <end position="60"/>
    </location>
</feature>
<dbReference type="eggNOG" id="KOG1860">
    <property type="taxonomic scope" value="Eukaryota"/>
</dbReference>
<dbReference type="Proteomes" id="UP000054196">
    <property type="component" value="Unassembled WGS sequence"/>
</dbReference>
<feature type="compositionally biased region" description="Low complexity" evidence="1">
    <location>
        <begin position="1437"/>
        <end position="1462"/>
    </location>
</feature>
<dbReference type="GO" id="GO:0070390">
    <property type="term" value="C:transcription export complex 2"/>
    <property type="evidence" value="ECO:0007669"/>
    <property type="project" value="TreeGrafter"/>
</dbReference>
<feature type="compositionally biased region" description="Low complexity" evidence="1">
    <location>
        <begin position="494"/>
        <end position="504"/>
    </location>
</feature>
<feature type="region of interest" description="Disordered" evidence="1">
    <location>
        <begin position="959"/>
        <end position="1001"/>
    </location>
</feature>
<dbReference type="GeneID" id="18881637"/>
<name>R7S201_PUNST</name>
<sequence length="1488" mass="161615">MEATTTTHTRGRGGLRINGASRRPVSKNKHWVASHVAGNGADSERWERGGHHGSKHRTSRGGRGGRIQSGRASPVVNAPDVDEQVEGDGTDAEHGEEEEQVDELEHEVEDEHEVEPEEEPVLETIEEVKEYRKQLTKARELERKRAIAEGKMDDPLVPKRLEDAINMVGTCMDMCPRFERYVRWSENFLDKWELIPGTNKIDHKRAVKRYARAVGDQTIPSDLRPPPVLKKTLDYLFRDLLPRGGFSETHAFIRDRSRSVRNDFTIQHDCGPIAIECHDRCARFHILALYIKGNEQSFALQLQEEVRQLMYTLQSLKEFYEDQRGKYQSPTEVEMRVYHRLIHIRDQKERRDDIPPHILADPVFAIATRFRNAVQDASSPITKSSPLNFEPALDIFNELVAALAQRGNVGMIFLVVCILDHLGWKDVHDRVHFDGELDYPDIIDGTSPDVAASTGAAQDADEDGHDGEAEDAQEDDIVLTPVSAGEEGEDAEDAPAPATSAPAPAPASVFSAFGNNAPTSSPFSAAAPSSNNAFVPTAQAPAMSAFASLAQAQVPNAFGQTSAFGAAPPTSAFGINPTSAFRSTASTAFGAAPSAFSAAPAQPSFFSTKPASPEAKQSQAGSSSGFPPPAATPAVPLWGSPPTAATSSTSIFGSTGTKTEHDPQPSPAVNGTGISTTPILNPTAREFKPSPLKNSFQPPSADSTPPRTAVQNMFSTPPPEGSAPSFSTPPNGNMSFDQTTTGGVPLCQTPPAVSPFPTSQTPGSGTSAKPSPLKLDTSNLRGLFRKPTEIITQGPRTPLTPSQQPALGRRPPVSLPATPTGTLLENSFKQSSTMGSFLSFPKVASLSAANSTSGVLSPLVPSSPSTSKLPPPPLATPPALDLAKPKGALQLDPGTPSVSISEKAQGKQRAFDKDIAREEALAFERKGVLVKECFGRWKEKTIDRAEWKEACRRSDDYNKKVQRDRMSVSASSRQVTPAFSTTSSRTSPKRQPRKRTKSAYKPRLSDAQLAEVLKESKLENQRRWAEGTFLESARAVVKGKMSEADVAAISPIWRIWLSTNPANDSTAIWVEKKLDVPNSGDWVSEAIFSISLAPDAASSSSVEESPGLIIFECTPPDPSDDIEQRYQALDDCTRLRDLLESLSPARRIVPSLVLIHWGETPDIPEVLTSQINRWIELRVIKSYTTIETRTSMKDVDGRFRTALESLDMDVQCSLARRLTVEGVFKALAEPVKDYSGDWLARCSASDNYHWTLYGQLLKTYVDLLAVTAHSVLDICGNAPPSDVLPVISIDSLRDSGTAYNTLISWLSSPPLAHIASQLLADLRNRNASGEDFPKERVFDDICKLVVALVETFSKNCTEMFVPKASLSAALREMRPAIEVQSTALREFAATHSPPIVTPKRPAPEPESTIPDHKRFKSGPAGTPSASPIADLKVHARSSTTTYSNGTTTSPSTSMPSSATFTSEESRPAVTVAMLRELTKNMKRKYAAT</sequence>
<dbReference type="GO" id="GO:0005737">
    <property type="term" value="C:cytoplasm"/>
    <property type="evidence" value="ECO:0007669"/>
    <property type="project" value="TreeGrafter"/>
</dbReference>
<dbReference type="EMBL" id="JH687554">
    <property type="protein sequence ID" value="EIN04440.1"/>
    <property type="molecule type" value="Genomic_DNA"/>
</dbReference>
<feature type="region of interest" description="Disordered" evidence="1">
    <location>
        <begin position="1390"/>
        <end position="1467"/>
    </location>
</feature>
<dbReference type="InterPro" id="IPR005062">
    <property type="entry name" value="SAC3/GANP/THP3_conserved"/>
</dbReference>
<reference evidence="4" key="1">
    <citation type="journal article" date="2012" name="Science">
        <title>The Paleozoic origin of enzymatic lignin decomposition reconstructed from 31 fungal genomes.</title>
        <authorList>
            <person name="Floudas D."/>
            <person name="Binder M."/>
            <person name="Riley R."/>
            <person name="Barry K."/>
            <person name="Blanchette R.A."/>
            <person name="Henrissat B."/>
            <person name="Martinez A.T."/>
            <person name="Otillar R."/>
            <person name="Spatafora J.W."/>
            <person name="Yadav J.S."/>
            <person name="Aerts A."/>
            <person name="Benoit I."/>
            <person name="Boyd A."/>
            <person name="Carlson A."/>
            <person name="Copeland A."/>
            <person name="Coutinho P.M."/>
            <person name="de Vries R.P."/>
            <person name="Ferreira P."/>
            <person name="Findley K."/>
            <person name="Foster B."/>
            <person name="Gaskell J."/>
            <person name="Glotzer D."/>
            <person name="Gorecki P."/>
            <person name="Heitman J."/>
            <person name="Hesse C."/>
            <person name="Hori C."/>
            <person name="Igarashi K."/>
            <person name="Jurgens J.A."/>
            <person name="Kallen N."/>
            <person name="Kersten P."/>
            <person name="Kohler A."/>
            <person name="Kuees U."/>
            <person name="Kumar T.K.A."/>
            <person name="Kuo A."/>
            <person name="LaButti K."/>
            <person name="Larrondo L.F."/>
            <person name="Lindquist E."/>
            <person name="Ling A."/>
            <person name="Lombard V."/>
            <person name="Lucas S."/>
            <person name="Lundell T."/>
            <person name="Martin R."/>
            <person name="McLaughlin D.J."/>
            <person name="Morgenstern I."/>
            <person name="Morin E."/>
            <person name="Murat C."/>
            <person name="Nagy L.G."/>
            <person name="Nolan M."/>
            <person name="Ohm R.A."/>
            <person name="Patyshakuliyeva A."/>
            <person name="Rokas A."/>
            <person name="Ruiz-Duenas F.J."/>
            <person name="Sabat G."/>
            <person name="Salamov A."/>
            <person name="Samejima M."/>
            <person name="Schmutz J."/>
            <person name="Slot J.C."/>
            <person name="St John F."/>
            <person name="Stenlid J."/>
            <person name="Sun H."/>
            <person name="Sun S."/>
            <person name="Syed K."/>
            <person name="Tsang A."/>
            <person name="Wiebenga A."/>
            <person name="Young D."/>
            <person name="Pisabarro A."/>
            <person name="Eastwood D.C."/>
            <person name="Martin F."/>
            <person name="Cullen D."/>
            <person name="Grigoriev I.V."/>
            <person name="Hibbett D.S."/>
        </authorList>
    </citation>
    <scope>NUCLEOTIDE SEQUENCE [LARGE SCALE GENOMIC DNA]</scope>
    <source>
        <strain evidence="4">HHB-11173 SS5</strain>
    </source>
</reference>
<evidence type="ECO:0000313" key="3">
    <source>
        <dbReference type="EMBL" id="EIN04440.1"/>
    </source>
</evidence>
<dbReference type="RefSeq" id="XP_007388235.1">
    <property type="nucleotide sequence ID" value="XM_007388173.1"/>
</dbReference>
<evidence type="ECO:0000313" key="4">
    <source>
        <dbReference type="Proteomes" id="UP000054196"/>
    </source>
</evidence>
<feature type="region of interest" description="Disordered" evidence="1">
    <location>
        <begin position="605"/>
        <end position="823"/>
    </location>
</feature>
<feature type="compositionally biased region" description="Polar residues" evidence="1">
    <location>
        <begin position="790"/>
        <end position="805"/>
    </location>
</feature>
<protein>
    <recommendedName>
        <fullName evidence="2">SAC3/GANP/THP3 conserved domain-containing protein</fullName>
    </recommendedName>
</protein>
<evidence type="ECO:0000256" key="1">
    <source>
        <dbReference type="SAM" id="MobiDB-lite"/>
    </source>
</evidence>
<feature type="compositionally biased region" description="Polar residues" evidence="1">
    <location>
        <begin position="756"/>
        <end position="769"/>
    </location>
</feature>
<dbReference type="KEGG" id="psq:PUNSTDRAFT_146422"/>
<dbReference type="Gene3D" id="1.25.40.990">
    <property type="match status" value="1"/>
</dbReference>
<feature type="compositionally biased region" description="Basic residues" evidence="1">
    <location>
        <begin position="987"/>
        <end position="1000"/>
    </location>
</feature>
<dbReference type="InterPro" id="IPR045107">
    <property type="entry name" value="SAC3/GANP/THP3"/>
</dbReference>
<organism evidence="3 4">
    <name type="scientific">Punctularia strigosozonata (strain HHB-11173)</name>
    <name type="common">White-rot fungus</name>
    <dbReference type="NCBI Taxonomy" id="741275"/>
    <lineage>
        <taxon>Eukaryota</taxon>
        <taxon>Fungi</taxon>
        <taxon>Dikarya</taxon>
        <taxon>Basidiomycota</taxon>
        <taxon>Agaricomycotina</taxon>
        <taxon>Agaricomycetes</taxon>
        <taxon>Corticiales</taxon>
        <taxon>Punctulariaceae</taxon>
        <taxon>Punctularia</taxon>
    </lineage>
</organism>
<feature type="compositionally biased region" description="Low complexity" evidence="1">
    <location>
        <begin position="853"/>
        <end position="868"/>
    </location>
</feature>
<feature type="domain" description="SAC3/GANP/THP3 conserved" evidence="2">
    <location>
        <begin position="174"/>
        <end position="378"/>
    </location>
</feature>
<feature type="region of interest" description="Disordered" evidence="1">
    <location>
        <begin position="1"/>
        <end position="118"/>
    </location>
</feature>
<feature type="compositionally biased region" description="Polar residues" evidence="1">
    <location>
        <begin position="667"/>
        <end position="680"/>
    </location>
</feature>
<feature type="compositionally biased region" description="Polar residues" evidence="1">
    <location>
        <begin position="615"/>
        <end position="625"/>
    </location>
</feature>
<evidence type="ECO:0000259" key="2">
    <source>
        <dbReference type="Pfam" id="PF03399"/>
    </source>
</evidence>
<feature type="region of interest" description="Disordered" evidence="1">
    <location>
        <begin position="853"/>
        <end position="878"/>
    </location>
</feature>
<accession>R7S201</accession>
<dbReference type="GO" id="GO:0006406">
    <property type="term" value="P:mRNA export from nucleus"/>
    <property type="evidence" value="ECO:0007669"/>
    <property type="project" value="TreeGrafter"/>
</dbReference>
<dbReference type="Pfam" id="PF03399">
    <property type="entry name" value="SAC3_GANP"/>
    <property type="match status" value="1"/>
</dbReference>
<feature type="compositionally biased region" description="Polar residues" evidence="1">
    <location>
        <begin position="692"/>
        <end position="715"/>
    </location>
</feature>
<keyword evidence="4" id="KW-1185">Reference proteome</keyword>
<dbReference type="PANTHER" id="PTHR12436:SF3">
    <property type="entry name" value="GERMINAL-CENTER ASSOCIATED NUCLEAR PROTEIN"/>
    <property type="match status" value="1"/>
</dbReference>
<dbReference type="HOGENOM" id="CLU_252204_0_0_1"/>
<feature type="compositionally biased region" description="Polar residues" evidence="1">
    <location>
        <begin position="724"/>
        <end position="742"/>
    </location>
</feature>
<gene>
    <name evidence="3" type="ORF">PUNSTDRAFT_146422</name>
</gene>
<dbReference type="PANTHER" id="PTHR12436">
    <property type="entry name" value="80 KDA MCM3-ASSOCIATED PROTEIN"/>
    <property type="match status" value="1"/>
</dbReference>
<dbReference type="OMA" id="RDQKERH"/>
<proteinExistence type="predicted"/>
<dbReference type="OrthoDB" id="264795at2759"/>
<feature type="compositionally biased region" description="Polar residues" evidence="1">
    <location>
        <begin position="968"/>
        <end position="986"/>
    </location>
</feature>
<feature type="compositionally biased region" description="Low complexity" evidence="1">
    <location>
        <begin position="640"/>
        <end position="657"/>
    </location>
</feature>